<keyword evidence="4" id="KW-0732">Signal</keyword>
<gene>
    <name evidence="5" type="primary">106057969</name>
</gene>
<dbReference type="GO" id="GO:0005615">
    <property type="term" value="C:extracellular space"/>
    <property type="evidence" value="ECO:0007669"/>
    <property type="project" value="TreeGrafter"/>
</dbReference>
<feature type="chain" id="PRO_5013174899" description="GH18 domain-containing protein" evidence="4">
    <location>
        <begin position="22"/>
        <end position="447"/>
    </location>
</feature>
<evidence type="ECO:0000313" key="6">
    <source>
        <dbReference type="Proteomes" id="UP000076420"/>
    </source>
</evidence>
<dbReference type="AlphaFoldDB" id="A0A2C9KVC3"/>
<evidence type="ECO:0000313" key="5">
    <source>
        <dbReference type="EnsemblMetazoa" id="BGLB023895-PA"/>
    </source>
</evidence>
<reference evidence="5" key="1">
    <citation type="submission" date="2020-05" db="UniProtKB">
        <authorList>
            <consortium name="EnsemblMetazoa"/>
        </authorList>
    </citation>
    <scope>IDENTIFICATION</scope>
    <source>
        <strain evidence="5">BB02</strain>
    </source>
</reference>
<dbReference type="InterPro" id="IPR029070">
    <property type="entry name" value="Chitinase_insertion_sf"/>
</dbReference>
<dbReference type="PANTHER" id="PTHR46290">
    <property type="entry name" value="DI-N-ACETYLCHITOBIASE"/>
    <property type="match status" value="1"/>
</dbReference>
<sequence length="447" mass="50260">MIFVQSLGCVAFLMLYFALEAHTCPCQRKSDCEHPQTVPIYEDKKEVYVFSRGASNVQTWSWNTITALVVPEEFSVNNESHSSAMCVTHRNKRKLAITVSMNLSGEIDSVSNESKSWIDFVVSKQQSWYADIVVVNLMPYFKSDVNSTKKDHQEMAIILKRVGTKIKELSNYSAEINCIIPWKPPCSEEDDDHCDFSTLSTDGCEKYIINPDSFTDVAGVKCRAKATIPLAKLLYGISEYVSHHISYSSIILGIPWHGYDYLCTDIENDVCIIGKTNNCNVNRKMMSLADLMSDPRKLMDEAKYSAIYAAPFYTNKNGSHQIWFENKLSLLGKYRVAHEMDLKGVAVMYGDDLSTKTSPNALVNDEEVWSWLTHEIILSVSKEPIRADFHVADTVAAVAVSCLLVGTFLGTLFTCLALKKRVKKPRQPFARDGGANVDEFLDEDPTL</sequence>
<dbReference type="VEuPathDB" id="VectorBase:BGLAX_042543"/>
<dbReference type="Gene3D" id="3.20.20.80">
    <property type="entry name" value="Glycosidases"/>
    <property type="match status" value="1"/>
</dbReference>
<dbReference type="KEGG" id="bgt:106057969"/>
<dbReference type="Gene3D" id="3.10.50.10">
    <property type="match status" value="1"/>
</dbReference>
<accession>A0A2C9KVC3</accession>
<keyword evidence="1" id="KW-0378">Hydrolase</keyword>
<dbReference type="PANTHER" id="PTHR46290:SF1">
    <property type="entry name" value="DI-N-ACETYLCHITOBIASE"/>
    <property type="match status" value="1"/>
</dbReference>
<dbReference type="Proteomes" id="UP000076420">
    <property type="component" value="Unassembled WGS sequence"/>
</dbReference>
<dbReference type="GO" id="GO:0016798">
    <property type="term" value="F:hydrolase activity, acting on glycosyl bonds"/>
    <property type="evidence" value="ECO:0007669"/>
    <property type="project" value="UniProtKB-KW"/>
</dbReference>
<keyword evidence="2" id="KW-0326">Glycosidase</keyword>
<keyword evidence="3" id="KW-1133">Transmembrane helix</keyword>
<keyword evidence="3" id="KW-0812">Transmembrane</keyword>
<dbReference type="VEuPathDB" id="VectorBase:BGLB023895"/>
<name>A0A2C9KVC3_BIOGL</name>
<evidence type="ECO:0000256" key="1">
    <source>
        <dbReference type="ARBA" id="ARBA00022801"/>
    </source>
</evidence>
<dbReference type="STRING" id="6526.A0A2C9KVC3"/>
<protein>
    <recommendedName>
        <fullName evidence="7">GH18 domain-containing protein</fullName>
    </recommendedName>
</protein>
<keyword evidence="3" id="KW-0472">Membrane</keyword>
<evidence type="ECO:0000256" key="4">
    <source>
        <dbReference type="SAM" id="SignalP"/>
    </source>
</evidence>
<dbReference type="InterPro" id="IPR051887">
    <property type="entry name" value="GH18_Domain-Containing"/>
</dbReference>
<evidence type="ECO:0000256" key="3">
    <source>
        <dbReference type="SAM" id="Phobius"/>
    </source>
</evidence>
<proteinExistence type="predicted"/>
<feature type="transmembrane region" description="Helical" evidence="3">
    <location>
        <begin position="395"/>
        <end position="418"/>
    </location>
</feature>
<dbReference type="EnsemblMetazoa" id="BGLB023895-RA">
    <property type="protein sequence ID" value="BGLB023895-PA"/>
    <property type="gene ID" value="BGLB023895"/>
</dbReference>
<dbReference type="GO" id="GO:0009313">
    <property type="term" value="P:oligosaccharide catabolic process"/>
    <property type="evidence" value="ECO:0007669"/>
    <property type="project" value="TreeGrafter"/>
</dbReference>
<evidence type="ECO:0008006" key="7">
    <source>
        <dbReference type="Google" id="ProtNLM"/>
    </source>
</evidence>
<feature type="signal peptide" evidence="4">
    <location>
        <begin position="1"/>
        <end position="21"/>
    </location>
</feature>
<organism evidence="5 6">
    <name type="scientific">Biomphalaria glabrata</name>
    <name type="common">Bloodfluke planorb</name>
    <name type="synonym">Freshwater snail</name>
    <dbReference type="NCBI Taxonomy" id="6526"/>
    <lineage>
        <taxon>Eukaryota</taxon>
        <taxon>Metazoa</taxon>
        <taxon>Spiralia</taxon>
        <taxon>Lophotrochozoa</taxon>
        <taxon>Mollusca</taxon>
        <taxon>Gastropoda</taxon>
        <taxon>Heterobranchia</taxon>
        <taxon>Euthyneura</taxon>
        <taxon>Panpulmonata</taxon>
        <taxon>Hygrophila</taxon>
        <taxon>Lymnaeoidea</taxon>
        <taxon>Planorbidae</taxon>
        <taxon>Biomphalaria</taxon>
    </lineage>
</organism>
<dbReference type="OrthoDB" id="73875at2759"/>
<evidence type="ECO:0000256" key="2">
    <source>
        <dbReference type="ARBA" id="ARBA00023295"/>
    </source>
</evidence>